<name>A0A7Y9L907_9ACTN</name>
<feature type="compositionally biased region" description="Basic and acidic residues" evidence="1">
    <location>
        <begin position="9"/>
        <end position="21"/>
    </location>
</feature>
<dbReference type="AlphaFoldDB" id="A0A7Y9L907"/>
<keyword evidence="4" id="KW-1185">Reference proteome</keyword>
<evidence type="ECO:0000256" key="1">
    <source>
        <dbReference type="SAM" id="MobiDB-lite"/>
    </source>
</evidence>
<dbReference type="Gene3D" id="1.10.8.50">
    <property type="match status" value="1"/>
</dbReference>
<feature type="region of interest" description="Disordered" evidence="1">
    <location>
        <begin position="1"/>
        <end position="23"/>
    </location>
</feature>
<comment type="caution">
    <text evidence="3">The sequence shown here is derived from an EMBL/GenBank/DDBJ whole genome shotgun (WGS) entry which is preliminary data.</text>
</comment>
<evidence type="ECO:0000313" key="4">
    <source>
        <dbReference type="Proteomes" id="UP000569914"/>
    </source>
</evidence>
<organism evidence="3 4">
    <name type="scientific">Microlunatus parietis</name>
    <dbReference type="NCBI Taxonomy" id="682979"/>
    <lineage>
        <taxon>Bacteria</taxon>
        <taxon>Bacillati</taxon>
        <taxon>Actinomycetota</taxon>
        <taxon>Actinomycetes</taxon>
        <taxon>Propionibacteriales</taxon>
        <taxon>Propionibacteriaceae</taxon>
        <taxon>Microlunatus</taxon>
    </lineage>
</organism>
<dbReference type="EMBL" id="JACCBU010000001">
    <property type="protein sequence ID" value="NYE69062.1"/>
    <property type="molecule type" value="Genomic_DNA"/>
</dbReference>
<dbReference type="RefSeq" id="WP_312878793.1">
    <property type="nucleotide sequence ID" value="NZ_JACCBU010000001.1"/>
</dbReference>
<evidence type="ECO:0000259" key="2">
    <source>
        <dbReference type="Pfam" id="PF22525"/>
    </source>
</evidence>
<dbReference type="InterPro" id="IPR047806">
    <property type="entry name" value="IHF_actinobact"/>
</dbReference>
<sequence length="114" mass="12593">MTIPPLSDAQREQARHAATEARRRRAEVKRALRAGEQTLAEVLSLAESDDVIAQIKVVDIVKCVPRVGDVRAAQVMDRLEIAPNRRLRGLGRHQATGLLAEFEARTSRSSRNGS</sequence>
<protein>
    <recommendedName>
        <fullName evidence="2">Integration host factor-like helix-two turn-helix domain-containing protein</fullName>
    </recommendedName>
</protein>
<dbReference type="Pfam" id="PF22525">
    <property type="entry name" value="H2TH_5"/>
    <property type="match status" value="1"/>
</dbReference>
<dbReference type="NCBIfam" id="NF041260">
    <property type="entry name" value="actino_IHF"/>
    <property type="match status" value="1"/>
</dbReference>
<dbReference type="InterPro" id="IPR055201">
    <property type="entry name" value="IHF-like_H2TH"/>
</dbReference>
<dbReference type="Proteomes" id="UP000569914">
    <property type="component" value="Unassembled WGS sequence"/>
</dbReference>
<evidence type="ECO:0000313" key="3">
    <source>
        <dbReference type="EMBL" id="NYE69062.1"/>
    </source>
</evidence>
<proteinExistence type="predicted"/>
<accession>A0A7Y9L907</accession>
<reference evidence="3 4" key="1">
    <citation type="submission" date="2020-07" db="EMBL/GenBank/DDBJ databases">
        <title>Sequencing the genomes of 1000 actinobacteria strains.</title>
        <authorList>
            <person name="Klenk H.-P."/>
        </authorList>
    </citation>
    <scope>NUCLEOTIDE SEQUENCE [LARGE SCALE GENOMIC DNA]</scope>
    <source>
        <strain evidence="3 4">DSM 22083</strain>
    </source>
</reference>
<gene>
    <name evidence="3" type="ORF">BKA15_000391</name>
</gene>
<feature type="domain" description="Integration host factor-like helix-two turn-helix" evidence="2">
    <location>
        <begin position="32"/>
        <end position="102"/>
    </location>
</feature>